<sequence>MVFWLGNEKLEIGDNHVVEYCIGLLAVFVVDVKLMPPDYNFVDSNLNMVVIVEELNVAAVDVDADADVDVDVHRRADRDFDAEVKALKFVDGVVNFVDRIGMNNFEGYYWAETGNYIPLVQV</sequence>
<proteinExistence type="predicted"/>
<dbReference type="AlphaFoldDB" id="A0A9P8PRD0"/>
<reference evidence="1" key="1">
    <citation type="journal article" date="2021" name="Open Biol.">
        <title>Shared evolutionary footprints suggest mitochondrial oxidative damage underlies multiple complex I losses in fungi.</title>
        <authorList>
            <person name="Schikora-Tamarit M.A."/>
            <person name="Marcet-Houben M."/>
            <person name="Nosek J."/>
            <person name="Gabaldon T."/>
        </authorList>
    </citation>
    <scope>NUCLEOTIDE SEQUENCE</scope>
    <source>
        <strain evidence="1">CBS6341</strain>
    </source>
</reference>
<organism evidence="1 2">
    <name type="scientific">Wickerhamomyces mucosus</name>
    <dbReference type="NCBI Taxonomy" id="1378264"/>
    <lineage>
        <taxon>Eukaryota</taxon>
        <taxon>Fungi</taxon>
        <taxon>Dikarya</taxon>
        <taxon>Ascomycota</taxon>
        <taxon>Saccharomycotina</taxon>
        <taxon>Saccharomycetes</taxon>
        <taxon>Phaffomycetales</taxon>
        <taxon>Wickerhamomycetaceae</taxon>
        <taxon>Wickerhamomyces</taxon>
    </lineage>
</organism>
<keyword evidence="2" id="KW-1185">Reference proteome</keyword>
<name>A0A9P8PRD0_9ASCO</name>
<dbReference type="EMBL" id="JAEUBF010000666">
    <property type="protein sequence ID" value="KAH3676255.1"/>
    <property type="molecule type" value="Genomic_DNA"/>
</dbReference>
<dbReference type="Proteomes" id="UP000769528">
    <property type="component" value="Unassembled WGS sequence"/>
</dbReference>
<accession>A0A9P8PRD0</accession>
<protein>
    <submittedName>
        <fullName evidence="1">Uncharacterized protein</fullName>
    </submittedName>
</protein>
<reference evidence="1" key="2">
    <citation type="submission" date="2021-01" db="EMBL/GenBank/DDBJ databases">
        <authorList>
            <person name="Schikora-Tamarit M.A."/>
        </authorList>
    </citation>
    <scope>NUCLEOTIDE SEQUENCE</scope>
    <source>
        <strain evidence="1">CBS6341</strain>
    </source>
</reference>
<evidence type="ECO:0000313" key="2">
    <source>
        <dbReference type="Proteomes" id="UP000769528"/>
    </source>
</evidence>
<gene>
    <name evidence="1" type="ORF">WICMUC_002132</name>
</gene>
<evidence type="ECO:0000313" key="1">
    <source>
        <dbReference type="EMBL" id="KAH3676255.1"/>
    </source>
</evidence>
<comment type="caution">
    <text evidence="1">The sequence shown here is derived from an EMBL/GenBank/DDBJ whole genome shotgun (WGS) entry which is preliminary data.</text>
</comment>